<dbReference type="Pfam" id="PF13741">
    <property type="entry name" value="MRP-S25"/>
    <property type="match status" value="1"/>
</dbReference>
<evidence type="ECO:0000256" key="8">
    <source>
        <dbReference type="SAM" id="MobiDB-lite"/>
    </source>
</evidence>
<evidence type="ECO:0000256" key="3">
    <source>
        <dbReference type="ARBA" id="ARBA00022980"/>
    </source>
</evidence>
<evidence type="ECO:0000256" key="5">
    <source>
        <dbReference type="ARBA" id="ARBA00023274"/>
    </source>
</evidence>
<evidence type="ECO:0000313" key="10">
    <source>
        <dbReference type="Proteomes" id="UP000799302"/>
    </source>
</evidence>
<dbReference type="AlphaFoldDB" id="A0A6A6UMG0"/>
<dbReference type="Proteomes" id="UP000799302">
    <property type="component" value="Unassembled WGS sequence"/>
</dbReference>
<dbReference type="GO" id="GO:0003735">
    <property type="term" value="F:structural constituent of ribosome"/>
    <property type="evidence" value="ECO:0007669"/>
    <property type="project" value="InterPro"/>
</dbReference>
<reference evidence="9" key="1">
    <citation type="journal article" date="2020" name="Stud. Mycol.">
        <title>101 Dothideomycetes genomes: a test case for predicting lifestyles and emergence of pathogens.</title>
        <authorList>
            <person name="Haridas S."/>
            <person name="Albert R."/>
            <person name="Binder M."/>
            <person name="Bloem J."/>
            <person name="Labutti K."/>
            <person name="Salamov A."/>
            <person name="Andreopoulos B."/>
            <person name="Baker S."/>
            <person name="Barry K."/>
            <person name="Bills G."/>
            <person name="Bluhm B."/>
            <person name="Cannon C."/>
            <person name="Castanera R."/>
            <person name="Culley D."/>
            <person name="Daum C."/>
            <person name="Ezra D."/>
            <person name="Gonzalez J."/>
            <person name="Henrissat B."/>
            <person name="Kuo A."/>
            <person name="Liang C."/>
            <person name="Lipzen A."/>
            <person name="Lutzoni F."/>
            <person name="Magnuson J."/>
            <person name="Mondo S."/>
            <person name="Nolan M."/>
            <person name="Ohm R."/>
            <person name="Pangilinan J."/>
            <person name="Park H.-J."/>
            <person name="Ramirez L."/>
            <person name="Alfaro M."/>
            <person name="Sun H."/>
            <person name="Tritt A."/>
            <person name="Yoshinaga Y."/>
            <person name="Zwiers L.-H."/>
            <person name="Turgeon B."/>
            <person name="Goodwin S."/>
            <person name="Spatafora J."/>
            <person name="Crous P."/>
            <person name="Grigoriev I."/>
        </authorList>
    </citation>
    <scope>NUCLEOTIDE SEQUENCE</scope>
    <source>
        <strain evidence="9">CBS 115976</strain>
    </source>
</reference>
<evidence type="ECO:0000256" key="1">
    <source>
        <dbReference type="ARBA" id="ARBA00004173"/>
    </source>
</evidence>
<dbReference type="EMBL" id="MU004231">
    <property type="protein sequence ID" value="KAF2672627.1"/>
    <property type="molecule type" value="Genomic_DNA"/>
</dbReference>
<dbReference type="OrthoDB" id="5542239at2759"/>
<evidence type="ECO:0000256" key="7">
    <source>
        <dbReference type="ARBA" id="ARBA00035421"/>
    </source>
</evidence>
<feature type="region of interest" description="Disordered" evidence="8">
    <location>
        <begin position="220"/>
        <end position="270"/>
    </location>
</feature>
<dbReference type="CDD" id="cd23701">
    <property type="entry name" value="At1g26750"/>
    <property type="match status" value="1"/>
</dbReference>
<comment type="subcellular location">
    <subcellularLocation>
        <location evidence="1">Mitochondrion</location>
    </subcellularLocation>
</comment>
<protein>
    <recommendedName>
        <fullName evidence="6">Small ribosomal subunit protein mS23</fullName>
    </recommendedName>
    <alternativeName>
        <fullName evidence="7">37S ribosomal protein S25, mitochondrial</fullName>
    </alternativeName>
</protein>
<evidence type="ECO:0000256" key="4">
    <source>
        <dbReference type="ARBA" id="ARBA00023128"/>
    </source>
</evidence>
<dbReference type="PANTHER" id="PTHR37799">
    <property type="entry name" value="37S RIBOSOMAL PROTEIN S25, MITOCHONDRIAL"/>
    <property type="match status" value="1"/>
</dbReference>
<dbReference type="InterPro" id="IPR016939">
    <property type="entry name" value="Ribosomal_mS23_fun"/>
</dbReference>
<sequence length="270" mass="31246">MGKHDFRPVQVLRAANQLLETKAMRIPPPWHKIMHDVPPSESVVRPVKRFANLNSKRSRKSRRMFQPLEITYPEDKLRTTFFNDHPWELARPKVVLEDDGNDSKNWDWSRIEQPGKTLDGESVVRRQMWLIEHFVPGPGDEHLDSETISQRAYDQARKEFYQLRLREDVEREVAKEETVHLGTREDKLFAWNHIGESLNDRSLKAEDDAFEEWREWATTDMEEEAANRSSLYSGAGDEDPSISDDVAEIATEYQETEAASAAGGRNANKA</sequence>
<accession>A0A6A6UMG0</accession>
<gene>
    <name evidence="9" type="ORF">BT63DRAFT_382517</name>
</gene>
<organism evidence="9 10">
    <name type="scientific">Microthyrium microscopicum</name>
    <dbReference type="NCBI Taxonomy" id="703497"/>
    <lineage>
        <taxon>Eukaryota</taxon>
        <taxon>Fungi</taxon>
        <taxon>Dikarya</taxon>
        <taxon>Ascomycota</taxon>
        <taxon>Pezizomycotina</taxon>
        <taxon>Dothideomycetes</taxon>
        <taxon>Dothideomycetes incertae sedis</taxon>
        <taxon>Microthyriales</taxon>
        <taxon>Microthyriaceae</taxon>
        <taxon>Microthyrium</taxon>
    </lineage>
</organism>
<evidence type="ECO:0000313" key="9">
    <source>
        <dbReference type="EMBL" id="KAF2672627.1"/>
    </source>
</evidence>
<keyword evidence="10" id="KW-1185">Reference proteome</keyword>
<keyword evidence="5" id="KW-0687">Ribonucleoprotein</keyword>
<dbReference type="GO" id="GO:0005763">
    <property type="term" value="C:mitochondrial small ribosomal subunit"/>
    <property type="evidence" value="ECO:0007669"/>
    <property type="project" value="InterPro"/>
</dbReference>
<feature type="compositionally biased region" description="Acidic residues" evidence="8">
    <location>
        <begin position="236"/>
        <end position="247"/>
    </location>
</feature>
<keyword evidence="3" id="KW-0689">Ribosomal protein</keyword>
<proteinExistence type="inferred from homology"/>
<dbReference type="PANTHER" id="PTHR37799:SF1">
    <property type="entry name" value="SMALL RIBOSOMAL SUBUNIT PROTEIN MS23"/>
    <property type="match status" value="1"/>
</dbReference>
<evidence type="ECO:0000256" key="2">
    <source>
        <dbReference type="ARBA" id="ARBA00009864"/>
    </source>
</evidence>
<name>A0A6A6UMG0_9PEZI</name>
<dbReference type="InterPro" id="IPR059242">
    <property type="entry name" value="mS23_dom"/>
</dbReference>
<comment type="similarity">
    <text evidence="2">Belongs to the mitochondrion-specific ribosomal protein mS23 family.</text>
</comment>
<keyword evidence="4" id="KW-0496">Mitochondrion</keyword>
<evidence type="ECO:0000256" key="6">
    <source>
        <dbReference type="ARBA" id="ARBA00035137"/>
    </source>
</evidence>